<protein>
    <recommendedName>
        <fullName evidence="1">Group II intron maturase-specific domain-containing protein</fullName>
    </recommendedName>
</protein>
<evidence type="ECO:0000259" key="1">
    <source>
        <dbReference type="Pfam" id="PF08388"/>
    </source>
</evidence>
<name>A0A1B7KUC8_PARTM</name>
<reference evidence="3" key="1">
    <citation type="submission" date="2016-05" db="EMBL/GenBank/DDBJ databases">
        <authorList>
            <person name="Wang W."/>
            <person name="Zhu L."/>
        </authorList>
    </citation>
    <scope>NUCLEOTIDE SEQUENCE [LARGE SCALE GENOMIC DNA]</scope>
    <source>
        <strain evidence="3">W-2</strain>
    </source>
</reference>
<evidence type="ECO:0000313" key="2">
    <source>
        <dbReference type="EMBL" id="OAT73671.1"/>
    </source>
</evidence>
<dbReference type="RefSeq" id="WP_064550784.1">
    <property type="nucleotide sequence ID" value="NZ_LXMA01000011.1"/>
</dbReference>
<dbReference type="AlphaFoldDB" id="A0A1B7KUC8"/>
<dbReference type="EMBL" id="LXMA01000011">
    <property type="protein sequence ID" value="OAT73671.1"/>
    <property type="molecule type" value="Genomic_DNA"/>
</dbReference>
<feature type="domain" description="Group II intron maturase-specific" evidence="1">
    <location>
        <begin position="8"/>
        <end position="38"/>
    </location>
</feature>
<dbReference type="Proteomes" id="UP000078290">
    <property type="component" value="Unassembled WGS sequence"/>
</dbReference>
<gene>
    <name evidence="2" type="ORF">A7K69_18600</name>
</gene>
<evidence type="ECO:0000313" key="3">
    <source>
        <dbReference type="Proteomes" id="UP000078290"/>
    </source>
</evidence>
<comment type="caution">
    <text evidence="2">The sequence shown here is derived from an EMBL/GenBank/DDBJ whole genome shotgun (WGS) entry which is preliminary data.</text>
</comment>
<dbReference type="InterPro" id="IPR013597">
    <property type="entry name" value="Mat_intron_G2"/>
</dbReference>
<accession>A0A1B7KUC8</accession>
<organism evidence="2 3">
    <name type="scientific">Parageobacillus thermoglucosidasius</name>
    <name type="common">Geobacillus thermoglucosidasius</name>
    <dbReference type="NCBI Taxonomy" id="1426"/>
    <lineage>
        <taxon>Bacteria</taxon>
        <taxon>Bacillati</taxon>
        <taxon>Bacillota</taxon>
        <taxon>Bacilli</taxon>
        <taxon>Bacillales</taxon>
        <taxon>Anoxybacillaceae</taxon>
        <taxon>Parageobacillus</taxon>
    </lineage>
</organism>
<sequence length="77" mass="8975">MAETLSKCKEFDERIRRRLRMCLWKEWKTTKTRVWKLKGLMVLTCKAFEWGTHARNTISLPAAPFYAKPSTIGVAEG</sequence>
<proteinExistence type="predicted"/>
<dbReference type="Pfam" id="PF08388">
    <property type="entry name" value="GIIM"/>
    <property type="match status" value="1"/>
</dbReference>